<evidence type="ECO:0000313" key="6">
    <source>
        <dbReference type="EMBL" id="AFJ03814.1"/>
    </source>
</evidence>
<keyword evidence="7" id="KW-1185">Reference proteome</keyword>
<keyword evidence="3 4" id="KW-0472">Membrane</keyword>
<accession>I1YLM1</accession>
<feature type="transmembrane region" description="Helical" evidence="4">
    <location>
        <begin position="143"/>
        <end position="163"/>
    </location>
</feature>
<feature type="domain" description="Major facilitator superfamily (MFS) profile" evidence="5">
    <location>
        <begin position="13"/>
        <end position="384"/>
    </location>
</feature>
<dbReference type="HOGENOM" id="CLU_001265_7_2_6"/>
<dbReference type="AlphaFoldDB" id="I1YLM1"/>
<feature type="transmembrane region" description="Helical" evidence="4">
    <location>
        <begin position="84"/>
        <end position="104"/>
    </location>
</feature>
<dbReference type="SUPFAM" id="SSF103473">
    <property type="entry name" value="MFS general substrate transporter"/>
    <property type="match status" value="1"/>
</dbReference>
<reference evidence="6 7" key="1">
    <citation type="journal article" date="2012" name="J. Bacteriol.">
        <title>Complete genome sequences of Methylophaga sp. strain JAM1 and Methylophaga sp. strain JAM7.</title>
        <authorList>
            <person name="Villeneuve C."/>
            <person name="Martineau C."/>
            <person name="Mauffrey F."/>
            <person name="Villemur R."/>
        </authorList>
    </citation>
    <scope>NUCLEOTIDE SEQUENCE [LARGE SCALE GENOMIC DNA]</scope>
    <source>
        <strain evidence="6 7">JAM7</strain>
    </source>
</reference>
<feature type="transmembrane region" description="Helical" evidence="4">
    <location>
        <begin position="14"/>
        <end position="33"/>
    </location>
</feature>
<dbReference type="eggNOG" id="COG2814">
    <property type="taxonomic scope" value="Bacteria"/>
</dbReference>
<dbReference type="Pfam" id="PF06779">
    <property type="entry name" value="MFS_4"/>
    <property type="match status" value="1"/>
</dbReference>
<feature type="transmembrane region" description="Helical" evidence="4">
    <location>
        <begin position="300"/>
        <end position="322"/>
    </location>
</feature>
<dbReference type="PANTHER" id="PTHR23537">
    <property type="match status" value="1"/>
</dbReference>
<dbReference type="PANTHER" id="PTHR23537:SF1">
    <property type="entry name" value="SUGAR TRANSPORTER"/>
    <property type="match status" value="1"/>
</dbReference>
<evidence type="ECO:0000256" key="1">
    <source>
        <dbReference type="ARBA" id="ARBA00022692"/>
    </source>
</evidence>
<dbReference type="Gene3D" id="1.20.1250.20">
    <property type="entry name" value="MFS general substrate transporter like domains"/>
    <property type="match status" value="1"/>
</dbReference>
<dbReference type="EMBL" id="CP003380">
    <property type="protein sequence ID" value="AFJ03814.1"/>
    <property type="molecule type" value="Genomic_DNA"/>
</dbReference>
<keyword evidence="2 4" id="KW-1133">Transmembrane helix</keyword>
<evidence type="ECO:0000313" key="7">
    <source>
        <dbReference type="Proteomes" id="UP000009145"/>
    </source>
</evidence>
<feature type="transmembrane region" description="Helical" evidence="4">
    <location>
        <begin position="110"/>
        <end position="131"/>
    </location>
</feature>
<gene>
    <name evidence="6" type="ordered locus">Q7C_2694</name>
</gene>
<sequence length="384" mass="41697" precursor="true">MMSKNETLQQRKKVIAGGICSLILSVGIARFAYTPFLPLMIDEAGLSNAMGGWLATVNYLGYLFGVILISLMQELQSKYTFYRLNLLIAVISTSLMGITSDLMLWSLSRFIAGVSSTAGIILAAGFVMNWLKVHGFKPQLGMHFSGLGLGIAIPGILIVFINTDFSWAMQWQIMAMFGLIFLIPAWVWMPRPQKISSDNVVSAPRVNKSWLRLMMLAYFCAGVGYVISATFIVAILESMPALIGRGNLIWVILGITAIPSCLFWDKVAKQTNEKTALIASFATLLIAILIPAQFQSLQANIVGAMLFGLTFAGIVSLMLMYIGNQFPANPAKAMAKLTISYGVAQISAPAIAGYMAMHTGSYVSALWMAAVCMLVGIICLVNIK</sequence>
<dbReference type="RefSeq" id="WP_014705232.1">
    <property type="nucleotide sequence ID" value="NC_017856.1"/>
</dbReference>
<dbReference type="GO" id="GO:0005886">
    <property type="term" value="C:plasma membrane"/>
    <property type="evidence" value="ECO:0007669"/>
    <property type="project" value="TreeGrafter"/>
</dbReference>
<dbReference type="Proteomes" id="UP000009145">
    <property type="component" value="Chromosome"/>
</dbReference>
<dbReference type="STRING" id="754477.Q7C_2694"/>
<evidence type="ECO:0000256" key="4">
    <source>
        <dbReference type="SAM" id="Phobius"/>
    </source>
</evidence>
<feature type="transmembrane region" description="Helical" evidence="4">
    <location>
        <begin position="276"/>
        <end position="294"/>
    </location>
</feature>
<dbReference type="InterPro" id="IPR036259">
    <property type="entry name" value="MFS_trans_sf"/>
</dbReference>
<evidence type="ECO:0000256" key="3">
    <source>
        <dbReference type="ARBA" id="ARBA00023136"/>
    </source>
</evidence>
<feature type="transmembrane region" description="Helical" evidence="4">
    <location>
        <begin position="248"/>
        <end position="264"/>
    </location>
</feature>
<keyword evidence="1 4" id="KW-0812">Transmembrane</keyword>
<dbReference type="KEGG" id="mec:Q7C_2694"/>
<feature type="transmembrane region" description="Helical" evidence="4">
    <location>
        <begin position="210"/>
        <end position="236"/>
    </location>
</feature>
<feature type="transmembrane region" description="Helical" evidence="4">
    <location>
        <begin position="169"/>
        <end position="189"/>
    </location>
</feature>
<dbReference type="InterPro" id="IPR010645">
    <property type="entry name" value="MFS_4"/>
</dbReference>
<organism evidence="6 7">
    <name type="scientific">Methylophaga frappieri (strain ATCC BAA-2434 / DSM 25690 / JAM7)</name>
    <dbReference type="NCBI Taxonomy" id="754477"/>
    <lineage>
        <taxon>Bacteria</taxon>
        <taxon>Pseudomonadati</taxon>
        <taxon>Pseudomonadota</taxon>
        <taxon>Gammaproteobacteria</taxon>
        <taxon>Thiotrichales</taxon>
        <taxon>Piscirickettsiaceae</taxon>
        <taxon>Methylophaga</taxon>
    </lineage>
</organism>
<dbReference type="PATRIC" id="fig|754477.3.peg.2649"/>
<evidence type="ECO:0000259" key="5">
    <source>
        <dbReference type="PROSITE" id="PS50850"/>
    </source>
</evidence>
<proteinExistence type="predicted"/>
<dbReference type="GO" id="GO:0022857">
    <property type="term" value="F:transmembrane transporter activity"/>
    <property type="evidence" value="ECO:0007669"/>
    <property type="project" value="InterPro"/>
</dbReference>
<feature type="transmembrane region" description="Helical" evidence="4">
    <location>
        <begin position="53"/>
        <end position="72"/>
    </location>
</feature>
<dbReference type="PROSITE" id="PS50850">
    <property type="entry name" value="MFS"/>
    <property type="match status" value="1"/>
</dbReference>
<dbReference type="InterPro" id="IPR020846">
    <property type="entry name" value="MFS_dom"/>
</dbReference>
<feature type="transmembrane region" description="Helical" evidence="4">
    <location>
        <begin position="334"/>
        <end position="356"/>
    </location>
</feature>
<feature type="transmembrane region" description="Helical" evidence="4">
    <location>
        <begin position="362"/>
        <end position="383"/>
    </location>
</feature>
<name>I1YLM1_METFJ</name>
<protein>
    <submittedName>
        <fullName evidence="6">Transporter, MFS superfamily</fullName>
    </submittedName>
</protein>
<evidence type="ECO:0000256" key="2">
    <source>
        <dbReference type="ARBA" id="ARBA00022989"/>
    </source>
</evidence>